<dbReference type="Pfam" id="PF13424">
    <property type="entry name" value="TPR_12"/>
    <property type="match status" value="1"/>
</dbReference>
<dbReference type="SUPFAM" id="SSF56112">
    <property type="entry name" value="Protein kinase-like (PK-like)"/>
    <property type="match status" value="1"/>
</dbReference>
<dbReference type="InterPro" id="IPR000719">
    <property type="entry name" value="Prot_kinase_dom"/>
</dbReference>
<keyword evidence="9" id="KW-1185">Reference proteome</keyword>
<evidence type="ECO:0000313" key="9">
    <source>
        <dbReference type="Proteomes" id="UP000316921"/>
    </source>
</evidence>
<dbReference type="GO" id="GO:0004674">
    <property type="term" value="F:protein serine/threonine kinase activity"/>
    <property type="evidence" value="ECO:0007669"/>
    <property type="project" value="UniProtKB-EC"/>
</dbReference>
<dbReference type="SMART" id="SM00220">
    <property type="entry name" value="S_TKc"/>
    <property type="match status" value="1"/>
</dbReference>
<evidence type="ECO:0000256" key="3">
    <source>
        <dbReference type="ARBA" id="ARBA00022777"/>
    </source>
</evidence>
<keyword evidence="6" id="KW-0472">Membrane</keyword>
<dbReference type="InterPro" id="IPR011990">
    <property type="entry name" value="TPR-like_helical_dom_sf"/>
</dbReference>
<dbReference type="RefSeq" id="WP_145061630.1">
    <property type="nucleotide sequence ID" value="NZ_CP036287.1"/>
</dbReference>
<keyword evidence="6" id="KW-0812">Transmembrane</keyword>
<gene>
    <name evidence="8" type="primary">pknB_4</name>
    <name evidence="8" type="ORF">Pla133_02890</name>
</gene>
<evidence type="ECO:0000256" key="6">
    <source>
        <dbReference type="SAM" id="Phobius"/>
    </source>
</evidence>
<evidence type="ECO:0000256" key="5">
    <source>
        <dbReference type="PROSITE-ProRule" id="PRU10141"/>
    </source>
</evidence>
<feature type="binding site" evidence="5">
    <location>
        <position position="106"/>
    </location>
    <ligand>
        <name>ATP</name>
        <dbReference type="ChEBI" id="CHEBI:30616"/>
    </ligand>
</feature>
<evidence type="ECO:0000259" key="7">
    <source>
        <dbReference type="PROSITE" id="PS50011"/>
    </source>
</evidence>
<dbReference type="InterPro" id="IPR011009">
    <property type="entry name" value="Kinase-like_dom_sf"/>
</dbReference>
<dbReference type="Gene3D" id="3.30.200.20">
    <property type="entry name" value="Phosphorylase Kinase, domain 1"/>
    <property type="match status" value="1"/>
</dbReference>
<keyword evidence="2 5" id="KW-0547">Nucleotide-binding</keyword>
<feature type="transmembrane region" description="Helical" evidence="6">
    <location>
        <begin position="399"/>
        <end position="422"/>
    </location>
</feature>
<dbReference type="PROSITE" id="PS00108">
    <property type="entry name" value="PROTEIN_KINASE_ST"/>
    <property type="match status" value="1"/>
</dbReference>
<dbReference type="GO" id="GO:0005524">
    <property type="term" value="F:ATP binding"/>
    <property type="evidence" value="ECO:0007669"/>
    <property type="project" value="UniProtKB-UniRule"/>
</dbReference>
<dbReference type="KEGG" id="pbap:Pla133_02890"/>
<dbReference type="SMART" id="SM00028">
    <property type="entry name" value="TPR"/>
    <property type="match status" value="3"/>
</dbReference>
<dbReference type="PANTHER" id="PTHR43289">
    <property type="entry name" value="MITOGEN-ACTIVATED PROTEIN KINASE KINASE KINASE 20-RELATED"/>
    <property type="match status" value="1"/>
</dbReference>
<organism evidence="8 9">
    <name type="scientific">Engelhardtia mirabilis</name>
    <dbReference type="NCBI Taxonomy" id="2528011"/>
    <lineage>
        <taxon>Bacteria</taxon>
        <taxon>Pseudomonadati</taxon>
        <taxon>Planctomycetota</taxon>
        <taxon>Planctomycetia</taxon>
        <taxon>Planctomycetia incertae sedis</taxon>
        <taxon>Engelhardtia</taxon>
    </lineage>
</organism>
<accession>A0A518BE12</accession>
<dbReference type="InterPro" id="IPR017441">
    <property type="entry name" value="Protein_kinase_ATP_BS"/>
</dbReference>
<evidence type="ECO:0000256" key="1">
    <source>
        <dbReference type="ARBA" id="ARBA00022679"/>
    </source>
</evidence>
<dbReference type="InterPro" id="IPR008271">
    <property type="entry name" value="Ser/Thr_kinase_AS"/>
</dbReference>
<dbReference type="EC" id="2.7.11.1" evidence="8"/>
<dbReference type="Gene3D" id="1.25.40.10">
    <property type="entry name" value="Tetratricopeptide repeat domain"/>
    <property type="match status" value="2"/>
</dbReference>
<dbReference type="EMBL" id="CP036287">
    <property type="protein sequence ID" value="QDU65225.1"/>
    <property type="molecule type" value="Genomic_DNA"/>
</dbReference>
<dbReference type="PROSITE" id="PS00107">
    <property type="entry name" value="PROTEIN_KINASE_ATP"/>
    <property type="match status" value="1"/>
</dbReference>
<keyword evidence="1 8" id="KW-0808">Transferase</keyword>
<dbReference type="PANTHER" id="PTHR43289:SF6">
    <property type="entry name" value="SERINE_THREONINE-PROTEIN KINASE NEKL-3"/>
    <property type="match status" value="1"/>
</dbReference>
<dbReference type="InterPro" id="IPR019734">
    <property type="entry name" value="TPR_rpt"/>
</dbReference>
<keyword evidence="6" id="KW-1133">Transmembrane helix</keyword>
<dbReference type="Pfam" id="PF13374">
    <property type="entry name" value="TPR_10"/>
    <property type="match status" value="1"/>
</dbReference>
<dbReference type="Proteomes" id="UP000316921">
    <property type="component" value="Chromosome"/>
</dbReference>
<sequence length="913" mass="99272">MDPAQRERLETLFHASRERAAGPEREAFLDGACGEDRELRDRVDALLAAHDASAEFLESPAVEPGFEGPGAWIGPYKLLQQIGEGGMGVVYMAEQTSPVTRKVALKVIKLGMDTKQVIARFEAERQALAMMDHPCIARVLDAGATEAGRPYFVMELVRGVAIHKYCDTHKLPTDERLRLFVDVCRAVQHAHQKGVIHRDLKPANVLVTSHDGQPVPKIIDFGVAKATNQRLTERTLFTEFHQVIGTPEYMSPEQAEMSGLDVDTRSDIYALGVLLYQLLTGTTPVDPTELRTAGFEEMTRMIREDEPPAPSTRVSKLGADADGIAKSRASDAGSLSRLFRGDLDWIVMKALEKDRTRRYETAASFAQDVVRHLEHKPVEAGPPGSFYRLRKFTGRHRRAAAAALVLLAVVGLGLFGTISGYLEARAEVARSKAISDSLQDVLAMTDAARASDPAEVEAVLATVRAVFGEEDATYAAVLDTLVERLHDAGDFTRATELCRESLGVWQRVHGEDHPNVAIGLGHLGQLLRLQGEDDEAEQSLRRSLALLEGASDAPGLAGYEARIELADLLANRGDFAEADALFGEALEQLRAGSSPSGSRILTTLEQRLIVQVNSGSSSAIETLRQIYDETRDFYGDQGPIVAVSAMSLGSYLAQRGAAEQAEPYLREAIERFRACGHARGTYYLAANDALFQIVRTRKDRASIVEADRMLREMIELARPIWGADALASNLKYYASRMSERGLLEDALEALAEAHQVLLDAGRSIGERESLRDNLVVIAYRLALRPGLERASYDLAAGAVERALVEEPTHPAMLTAKAVARYRLGDNAAAAELLDRLPGSLTSIQGGLAAEMAPADHAFRAMAHARLGHDEVAAAQLTLLRATYADRALDTEAAALLREVEAVVEGTPSADVGG</sequence>
<evidence type="ECO:0000256" key="2">
    <source>
        <dbReference type="ARBA" id="ARBA00022741"/>
    </source>
</evidence>
<dbReference type="PROSITE" id="PS50011">
    <property type="entry name" value="PROTEIN_KINASE_DOM"/>
    <property type="match status" value="1"/>
</dbReference>
<dbReference type="SUPFAM" id="SSF48452">
    <property type="entry name" value="TPR-like"/>
    <property type="match status" value="1"/>
</dbReference>
<dbReference type="Pfam" id="PF00069">
    <property type="entry name" value="Pkinase"/>
    <property type="match status" value="1"/>
</dbReference>
<keyword evidence="3 8" id="KW-0418">Kinase</keyword>
<keyword evidence="4 5" id="KW-0067">ATP-binding</keyword>
<feature type="domain" description="Protein kinase" evidence="7">
    <location>
        <begin position="76"/>
        <end position="370"/>
    </location>
</feature>
<protein>
    <submittedName>
        <fullName evidence="8">Serine/threonine-protein kinase PknB</fullName>
        <ecNumber evidence="8">2.7.11.1</ecNumber>
    </submittedName>
</protein>
<evidence type="ECO:0000313" key="8">
    <source>
        <dbReference type="EMBL" id="QDU65225.1"/>
    </source>
</evidence>
<name>A0A518BE12_9BACT</name>
<dbReference type="CDD" id="cd14014">
    <property type="entry name" value="STKc_PknB_like"/>
    <property type="match status" value="1"/>
</dbReference>
<reference evidence="8 9" key="1">
    <citation type="submission" date="2019-02" db="EMBL/GenBank/DDBJ databases">
        <title>Deep-cultivation of Planctomycetes and their phenomic and genomic characterization uncovers novel biology.</title>
        <authorList>
            <person name="Wiegand S."/>
            <person name="Jogler M."/>
            <person name="Boedeker C."/>
            <person name="Pinto D."/>
            <person name="Vollmers J."/>
            <person name="Rivas-Marin E."/>
            <person name="Kohn T."/>
            <person name="Peeters S.H."/>
            <person name="Heuer A."/>
            <person name="Rast P."/>
            <person name="Oberbeckmann S."/>
            <person name="Bunk B."/>
            <person name="Jeske O."/>
            <person name="Meyerdierks A."/>
            <person name="Storesund J.E."/>
            <person name="Kallscheuer N."/>
            <person name="Luecker S."/>
            <person name="Lage O.M."/>
            <person name="Pohl T."/>
            <person name="Merkel B.J."/>
            <person name="Hornburger P."/>
            <person name="Mueller R.-W."/>
            <person name="Bruemmer F."/>
            <person name="Labrenz M."/>
            <person name="Spormann A.M."/>
            <person name="Op den Camp H."/>
            <person name="Overmann J."/>
            <person name="Amann R."/>
            <person name="Jetten M.S.M."/>
            <person name="Mascher T."/>
            <person name="Medema M.H."/>
            <person name="Devos D.P."/>
            <person name="Kaster A.-K."/>
            <person name="Ovreas L."/>
            <person name="Rohde M."/>
            <person name="Galperin M.Y."/>
            <person name="Jogler C."/>
        </authorList>
    </citation>
    <scope>NUCLEOTIDE SEQUENCE [LARGE SCALE GENOMIC DNA]</scope>
    <source>
        <strain evidence="8 9">Pla133</strain>
    </source>
</reference>
<evidence type="ECO:0000256" key="4">
    <source>
        <dbReference type="ARBA" id="ARBA00022840"/>
    </source>
</evidence>
<dbReference type="Gene3D" id="1.10.510.10">
    <property type="entry name" value="Transferase(Phosphotransferase) domain 1"/>
    <property type="match status" value="1"/>
</dbReference>
<proteinExistence type="predicted"/>
<dbReference type="AlphaFoldDB" id="A0A518BE12"/>